<feature type="compositionally biased region" description="Polar residues" evidence="1">
    <location>
        <begin position="39"/>
        <end position="59"/>
    </location>
</feature>
<evidence type="ECO:0000256" key="1">
    <source>
        <dbReference type="SAM" id="MobiDB-lite"/>
    </source>
</evidence>
<evidence type="ECO:0000313" key="3">
    <source>
        <dbReference type="Proteomes" id="UP000030653"/>
    </source>
</evidence>
<protein>
    <submittedName>
        <fullName evidence="2">Uncharacterized protein</fullName>
    </submittedName>
</protein>
<dbReference type="EMBL" id="JH795860">
    <property type="protein sequence ID" value="EJU03030.1"/>
    <property type="molecule type" value="Genomic_DNA"/>
</dbReference>
<organism evidence="2 3">
    <name type="scientific">Dacryopinax primogenitus (strain DJM 731)</name>
    <name type="common">Brown rot fungus</name>
    <dbReference type="NCBI Taxonomy" id="1858805"/>
    <lineage>
        <taxon>Eukaryota</taxon>
        <taxon>Fungi</taxon>
        <taxon>Dikarya</taxon>
        <taxon>Basidiomycota</taxon>
        <taxon>Agaricomycotina</taxon>
        <taxon>Dacrymycetes</taxon>
        <taxon>Dacrymycetales</taxon>
        <taxon>Dacrymycetaceae</taxon>
        <taxon>Dacryopinax</taxon>
    </lineage>
</organism>
<dbReference type="RefSeq" id="XP_040629924.1">
    <property type="nucleotide sequence ID" value="XM_040772371.1"/>
</dbReference>
<dbReference type="Proteomes" id="UP000030653">
    <property type="component" value="Unassembled WGS sequence"/>
</dbReference>
<accession>M5G483</accession>
<dbReference type="HOGENOM" id="CLU_2386088_0_0_1"/>
<sequence length="94" mass="10474">MTTSTSTGRVNQSCPESSAKRQTPSTKHRHPSPQDVPRSAQNANSPPFTSLPIHNSTKPPQVDPSPASCLRFYHPLPHTRERRCCLDPLFQRGE</sequence>
<keyword evidence="3" id="KW-1185">Reference proteome</keyword>
<proteinExistence type="predicted"/>
<dbReference type="AlphaFoldDB" id="M5G483"/>
<evidence type="ECO:0000313" key="2">
    <source>
        <dbReference type="EMBL" id="EJU03030.1"/>
    </source>
</evidence>
<name>M5G483_DACPD</name>
<feature type="compositionally biased region" description="Polar residues" evidence="1">
    <location>
        <begin position="1"/>
        <end position="25"/>
    </location>
</feature>
<gene>
    <name evidence="2" type="ORF">DACRYDRAFT_21383</name>
</gene>
<dbReference type="GeneID" id="63687433"/>
<feature type="region of interest" description="Disordered" evidence="1">
    <location>
        <begin position="1"/>
        <end position="67"/>
    </location>
</feature>
<reference evidence="2 3" key="1">
    <citation type="journal article" date="2012" name="Science">
        <title>The Paleozoic origin of enzymatic lignin decomposition reconstructed from 31 fungal genomes.</title>
        <authorList>
            <person name="Floudas D."/>
            <person name="Binder M."/>
            <person name="Riley R."/>
            <person name="Barry K."/>
            <person name="Blanchette R.A."/>
            <person name="Henrissat B."/>
            <person name="Martinez A.T."/>
            <person name="Otillar R."/>
            <person name="Spatafora J.W."/>
            <person name="Yadav J.S."/>
            <person name="Aerts A."/>
            <person name="Benoit I."/>
            <person name="Boyd A."/>
            <person name="Carlson A."/>
            <person name="Copeland A."/>
            <person name="Coutinho P.M."/>
            <person name="de Vries R.P."/>
            <person name="Ferreira P."/>
            <person name="Findley K."/>
            <person name="Foster B."/>
            <person name="Gaskell J."/>
            <person name="Glotzer D."/>
            <person name="Gorecki P."/>
            <person name="Heitman J."/>
            <person name="Hesse C."/>
            <person name="Hori C."/>
            <person name="Igarashi K."/>
            <person name="Jurgens J.A."/>
            <person name="Kallen N."/>
            <person name="Kersten P."/>
            <person name="Kohler A."/>
            <person name="Kuees U."/>
            <person name="Kumar T.K.A."/>
            <person name="Kuo A."/>
            <person name="LaButti K."/>
            <person name="Larrondo L.F."/>
            <person name="Lindquist E."/>
            <person name="Ling A."/>
            <person name="Lombard V."/>
            <person name="Lucas S."/>
            <person name="Lundell T."/>
            <person name="Martin R."/>
            <person name="McLaughlin D.J."/>
            <person name="Morgenstern I."/>
            <person name="Morin E."/>
            <person name="Murat C."/>
            <person name="Nagy L.G."/>
            <person name="Nolan M."/>
            <person name="Ohm R.A."/>
            <person name="Patyshakuliyeva A."/>
            <person name="Rokas A."/>
            <person name="Ruiz-Duenas F.J."/>
            <person name="Sabat G."/>
            <person name="Salamov A."/>
            <person name="Samejima M."/>
            <person name="Schmutz J."/>
            <person name="Slot J.C."/>
            <person name="St John F."/>
            <person name="Stenlid J."/>
            <person name="Sun H."/>
            <person name="Sun S."/>
            <person name="Syed K."/>
            <person name="Tsang A."/>
            <person name="Wiebenga A."/>
            <person name="Young D."/>
            <person name="Pisabarro A."/>
            <person name="Eastwood D.C."/>
            <person name="Martin F."/>
            <person name="Cullen D."/>
            <person name="Grigoriev I.V."/>
            <person name="Hibbett D.S."/>
        </authorList>
    </citation>
    <scope>NUCLEOTIDE SEQUENCE [LARGE SCALE GENOMIC DNA]</scope>
    <source>
        <strain evidence="2 3">DJM-731 SS1</strain>
    </source>
</reference>